<keyword evidence="5 8" id="KW-0238">DNA-binding</keyword>
<dbReference type="InterPro" id="IPR001789">
    <property type="entry name" value="Sig_transdc_resp-reg_receiver"/>
</dbReference>
<evidence type="ECO:0000256" key="5">
    <source>
        <dbReference type="ARBA" id="ARBA00023125"/>
    </source>
</evidence>
<organism evidence="11 12">
    <name type="scientific">Gracilibacillus orientalis</name>
    <dbReference type="NCBI Taxonomy" id="334253"/>
    <lineage>
        <taxon>Bacteria</taxon>
        <taxon>Bacillati</taxon>
        <taxon>Bacillota</taxon>
        <taxon>Bacilli</taxon>
        <taxon>Bacillales</taxon>
        <taxon>Bacillaceae</taxon>
        <taxon>Gracilibacillus</taxon>
    </lineage>
</organism>
<dbReference type="FunFam" id="3.40.50.2300:FF:000001">
    <property type="entry name" value="DNA-binding response regulator PhoB"/>
    <property type="match status" value="1"/>
</dbReference>
<dbReference type="PROSITE" id="PS50110">
    <property type="entry name" value="RESPONSE_REGULATORY"/>
    <property type="match status" value="1"/>
</dbReference>
<dbReference type="Pfam" id="PF00486">
    <property type="entry name" value="Trans_reg_C"/>
    <property type="match status" value="1"/>
</dbReference>
<evidence type="ECO:0000256" key="2">
    <source>
        <dbReference type="ARBA" id="ARBA00022553"/>
    </source>
</evidence>
<feature type="modified residue" description="4-aspartylphosphate" evidence="7">
    <location>
        <position position="53"/>
    </location>
</feature>
<dbReference type="Pfam" id="PF00072">
    <property type="entry name" value="Response_reg"/>
    <property type="match status" value="1"/>
</dbReference>
<dbReference type="AlphaFoldDB" id="A0A1I4N9T4"/>
<dbReference type="Gene3D" id="3.40.50.2300">
    <property type="match status" value="1"/>
</dbReference>
<dbReference type="PROSITE" id="PS51755">
    <property type="entry name" value="OMPR_PHOB"/>
    <property type="match status" value="1"/>
</dbReference>
<dbReference type="GO" id="GO:0000976">
    <property type="term" value="F:transcription cis-regulatory region binding"/>
    <property type="evidence" value="ECO:0007669"/>
    <property type="project" value="TreeGrafter"/>
</dbReference>
<feature type="domain" description="Response regulatory" evidence="9">
    <location>
        <begin position="4"/>
        <end position="117"/>
    </location>
</feature>
<keyword evidence="6" id="KW-0804">Transcription</keyword>
<evidence type="ECO:0000256" key="7">
    <source>
        <dbReference type="PROSITE-ProRule" id="PRU00169"/>
    </source>
</evidence>
<comment type="subcellular location">
    <subcellularLocation>
        <location evidence="1">Cytoplasm</location>
    </subcellularLocation>
</comment>
<evidence type="ECO:0000313" key="12">
    <source>
        <dbReference type="Proteomes" id="UP000198565"/>
    </source>
</evidence>
<dbReference type="PANTHER" id="PTHR48111:SF26">
    <property type="entry name" value="STAGE 0 SPORULATION PROTEIN A HOMOLOG"/>
    <property type="match status" value="1"/>
</dbReference>
<name>A0A1I4N9T4_9BACI</name>
<dbReference type="InterPro" id="IPR016032">
    <property type="entry name" value="Sig_transdc_resp-reg_C-effctor"/>
</dbReference>
<evidence type="ECO:0000256" key="3">
    <source>
        <dbReference type="ARBA" id="ARBA00023012"/>
    </source>
</evidence>
<dbReference type="PANTHER" id="PTHR48111">
    <property type="entry name" value="REGULATOR OF RPOS"/>
    <property type="match status" value="1"/>
</dbReference>
<evidence type="ECO:0000313" key="11">
    <source>
        <dbReference type="EMBL" id="SFM12322.1"/>
    </source>
</evidence>
<gene>
    <name evidence="11" type="ORF">SAMN04487943_10860</name>
</gene>
<evidence type="ECO:0000256" key="1">
    <source>
        <dbReference type="ARBA" id="ARBA00004496"/>
    </source>
</evidence>
<dbReference type="InterPro" id="IPR039420">
    <property type="entry name" value="WalR-like"/>
</dbReference>
<dbReference type="InterPro" id="IPR011006">
    <property type="entry name" value="CheY-like_superfamily"/>
</dbReference>
<dbReference type="InterPro" id="IPR001867">
    <property type="entry name" value="OmpR/PhoB-type_DNA-bd"/>
</dbReference>
<dbReference type="SUPFAM" id="SSF52172">
    <property type="entry name" value="CheY-like"/>
    <property type="match status" value="1"/>
</dbReference>
<dbReference type="STRING" id="334253.SAMN04487943_10860"/>
<keyword evidence="3" id="KW-0902">Two-component regulatory system</keyword>
<evidence type="ECO:0000259" key="10">
    <source>
        <dbReference type="PROSITE" id="PS51755"/>
    </source>
</evidence>
<dbReference type="OrthoDB" id="9790442at2"/>
<dbReference type="InterPro" id="IPR036388">
    <property type="entry name" value="WH-like_DNA-bd_sf"/>
</dbReference>
<evidence type="ECO:0000256" key="6">
    <source>
        <dbReference type="ARBA" id="ARBA00023163"/>
    </source>
</evidence>
<dbReference type="Gene3D" id="1.10.10.10">
    <property type="entry name" value="Winged helix-like DNA-binding domain superfamily/Winged helix DNA-binding domain"/>
    <property type="match status" value="1"/>
</dbReference>
<keyword evidence="4" id="KW-0805">Transcription regulation</keyword>
<dbReference type="SMART" id="SM00448">
    <property type="entry name" value="REC"/>
    <property type="match status" value="1"/>
</dbReference>
<dbReference type="SMART" id="SM00862">
    <property type="entry name" value="Trans_reg_C"/>
    <property type="match status" value="1"/>
</dbReference>
<dbReference type="FunFam" id="1.10.10.10:FF:000018">
    <property type="entry name" value="DNA-binding response regulator ResD"/>
    <property type="match status" value="1"/>
</dbReference>
<evidence type="ECO:0000256" key="4">
    <source>
        <dbReference type="ARBA" id="ARBA00023015"/>
    </source>
</evidence>
<dbReference type="Proteomes" id="UP000198565">
    <property type="component" value="Unassembled WGS sequence"/>
</dbReference>
<accession>A0A1I4N9T4</accession>
<feature type="domain" description="OmpR/PhoB-type" evidence="10">
    <location>
        <begin position="128"/>
        <end position="227"/>
    </location>
</feature>
<keyword evidence="12" id="KW-1185">Reference proteome</keyword>
<dbReference type="GO" id="GO:0000156">
    <property type="term" value="F:phosphorelay response regulator activity"/>
    <property type="evidence" value="ECO:0007669"/>
    <property type="project" value="TreeGrafter"/>
</dbReference>
<reference evidence="12" key="1">
    <citation type="submission" date="2016-10" db="EMBL/GenBank/DDBJ databases">
        <authorList>
            <person name="Varghese N."/>
            <person name="Submissions S."/>
        </authorList>
    </citation>
    <scope>NUCLEOTIDE SEQUENCE [LARGE SCALE GENOMIC DNA]</scope>
    <source>
        <strain evidence="12">CGMCC 1.4250</strain>
    </source>
</reference>
<dbReference type="GO" id="GO:0005829">
    <property type="term" value="C:cytosol"/>
    <property type="evidence" value="ECO:0007669"/>
    <property type="project" value="TreeGrafter"/>
</dbReference>
<dbReference type="CDD" id="cd00383">
    <property type="entry name" value="trans_reg_C"/>
    <property type="match status" value="1"/>
</dbReference>
<feature type="DNA-binding region" description="OmpR/PhoB-type" evidence="8">
    <location>
        <begin position="128"/>
        <end position="227"/>
    </location>
</feature>
<dbReference type="SUPFAM" id="SSF46894">
    <property type="entry name" value="C-terminal effector domain of the bipartite response regulators"/>
    <property type="match status" value="1"/>
</dbReference>
<dbReference type="GO" id="GO:0006355">
    <property type="term" value="P:regulation of DNA-templated transcription"/>
    <property type="evidence" value="ECO:0007669"/>
    <property type="project" value="InterPro"/>
</dbReference>
<sequence length="231" mass="26549">MSQRILLIEDDVNISEMVDNFLRKEGYTIVCAYDGEKAIETVQQESFDLLILDLMLPKKDGIECLKTIRMHSLVPIIILSAKGSDLDKALGLGFGADDYLSKPFSMTELLARVKALLRRAGYQIEQNDQVTKVDGLEILPATYSVKKNNQSIQLTLKEFQILQLLIGQRNKIFTKEEIYRRVWKEDYYEDANIINVHISRLREKIEDNPSSPLYVKTIWGIGYKWGDQDGK</sequence>
<dbReference type="GO" id="GO:0032993">
    <property type="term" value="C:protein-DNA complex"/>
    <property type="evidence" value="ECO:0007669"/>
    <property type="project" value="TreeGrafter"/>
</dbReference>
<keyword evidence="2 7" id="KW-0597">Phosphoprotein</keyword>
<proteinExistence type="predicted"/>
<dbReference type="EMBL" id="FOTR01000008">
    <property type="protein sequence ID" value="SFM12322.1"/>
    <property type="molecule type" value="Genomic_DNA"/>
</dbReference>
<protein>
    <submittedName>
        <fullName evidence="11">DNA-binding response regulator, OmpR family, contains REC and winged-helix (WHTH) domain</fullName>
    </submittedName>
</protein>
<dbReference type="Gene3D" id="6.10.250.690">
    <property type="match status" value="1"/>
</dbReference>
<evidence type="ECO:0000259" key="9">
    <source>
        <dbReference type="PROSITE" id="PS50110"/>
    </source>
</evidence>
<evidence type="ECO:0000256" key="8">
    <source>
        <dbReference type="PROSITE-ProRule" id="PRU01091"/>
    </source>
</evidence>